<protein>
    <submittedName>
        <fullName evidence="1">Uncharacterized protein</fullName>
    </submittedName>
</protein>
<dbReference type="Proteomes" id="UP000070121">
    <property type="component" value="Unassembled WGS sequence"/>
</dbReference>
<comment type="caution">
    <text evidence="1">The sequence shown here is derived from an EMBL/GenBank/DDBJ whole genome shotgun (WGS) entry which is preliminary data.</text>
</comment>
<evidence type="ECO:0000313" key="2">
    <source>
        <dbReference type="Proteomes" id="UP000070121"/>
    </source>
</evidence>
<dbReference type="EMBL" id="JFFI01000312">
    <property type="protein sequence ID" value="KXH68393.1"/>
    <property type="molecule type" value="Genomic_DNA"/>
</dbReference>
<accession>A0A135V6T6</accession>
<reference evidence="1 2" key="1">
    <citation type="submission" date="2014-02" db="EMBL/GenBank/DDBJ databases">
        <title>The genome sequence of Colletotrichum salicis CBS 607.94.</title>
        <authorList>
            <person name="Baroncelli R."/>
            <person name="Thon M.R."/>
        </authorList>
    </citation>
    <scope>NUCLEOTIDE SEQUENCE [LARGE SCALE GENOMIC DNA]</scope>
    <source>
        <strain evidence="1 2">CBS 607.94</strain>
    </source>
</reference>
<keyword evidence="2" id="KW-1185">Reference proteome</keyword>
<evidence type="ECO:0000313" key="1">
    <source>
        <dbReference type="EMBL" id="KXH68393.1"/>
    </source>
</evidence>
<gene>
    <name evidence="1" type="ORF">CSAL01_00266</name>
</gene>
<dbReference type="AlphaFoldDB" id="A0A135V6T6"/>
<sequence length="80" mass="8511">MKPTQDRKDTQVEESSLTIRAAKPGVVALRAAQRRAAGHASLSSSSGIGAAWRYGNSSLLVVFGCYLMRGRKASTTEPTT</sequence>
<proteinExistence type="predicted"/>
<name>A0A135V6T6_9PEZI</name>
<organism evidence="1 2">
    <name type="scientific">Colletotrichum salicis</name>
    <dbReference type="NCBI Taxonomy" id="1209931"/>
    <lineage>
        <taxon>Eukaryota</taxon>
        <taxon>Fungi</taxon>
        <taxon>Dikarya</taxon>
        <taxon>Ascomycota</taxon>
        <taxon>Pezizomycotina</taxon>
        <taxon>Sordariomycetes</taxon>
        <taxon>Hypocreomycetidae</taxon>
        <taxon>Glomerellales</taxon>
        <taxon>Glomerellaceae</taxon>
        <taxon>Colletotrichum</taxon>
        <taxon>Colletotrichum acutatum species complex</taxon>
    </lineage>
</organism>